<keyword evidence="2" id="KW-1185">Reference proteome</keyword>
<organism evidence="1 2">
    <name type="scientific">Croceitalea marina</name>
    <dbReference type="NCBI Taxonomy" id="1775166"/>
    <lineage>
        <taxon>Bacteria</taxon>
        <taxon>Pseudomonadati</taxon>
        <taxon>Bacteroidota</taxon>
        <taxon>Flavobacteriia</taxon>
        <taxon>Flavobacteriales</taxon>
        <taxon>Flavobacteriaceae</taxon>
        <taxon>Croceitalea</taxon>
    </lineage>
</organism>
<comment type="caution">
    <text evidence="1">The sequence shown here is derived from an EMBL/GenBank/DDBJ whole genome shotgun (WGS) entry which is preliminary data.</text>
</comment>
<dbReference type="EMBL" id="JBHULB010000077">
    <property type="protein sequence ID" value="MFD2588327.1"/>
    <property type="molecule type" value="Genomic_DNA"/>
</dbReference>
<dbReference type="Proteomes" id="UP001597526">
    <property type="component" value="Unassembled WGS sequence"/>
</dbReference>
<sequence length="98" mass="11902">MKREFIQFRCSIYEKKMLKLKAKKAGLSLSEYCRSSAFENSIIERLTEEQLAHYRMLVKYKNNFTRISNMFKKRNPRLAKEVEQLASEIRMHLYNFKK</sequence>
<accession>A0ABW5MZ81</accession>
<name>A0ABW5MZ81_9FLAO</name>
<dbReference type="InterPro" id="IPR053842">
    <property type="entry name" value="NikA-like"/>
</dbReference>
<evidence type="ECO:0000313" key="1">
    <source>
        <dbReference type="EMBL" id="MFD2588327.1"/>
    </source>
</evidence>
<dbReference type="Pfam" id="PF21983">
    <property type="entry name" value="NikA-like"/>
    <property type="match status" value="1"/>
</dbReference>
<reference evidence="2" key="1">
    <citation type="journal article" date="2019" name="Int. J. Syst. Evol. Microbiol.">
        <title>The Global Catalogue of Microorganisms (GCM) 10K type strain sequencing project: providing services to taxonomists for standard genome sequencing and annotation.</title>
        <authorList>
            <consortium name="The Broad Institute Genomics Platform"/>
            <consortium name="The Broad Institute Genome Sequencing Center for Infectious Disease"/>
            <person name="Wu L."/>
            <person name="Ma J."/>
        </authorList>
    </citation>
    <scope>NUCLEOTIDE SEQUENCE [LARGE SCALE GENOMIC DNA]</scope>
    <source>
        <strain evidence="2">KCTC 52368</strain>
    </source>
</reference>
<dbReference type="RefSeq" id="WP_377767858.1">
    <property type="nucleotide sequence ID" value="NZ_JBHULB010000077.1"/>
</dbReference>
<dbReference type="InterPro" id="IPR049793">
    <property type="entry name" value="MbpA-like"/>
</dbReference>
<proteinExistence type="predicted"/>
<gene>
    <name evidence="1" type="primary">mbpA</name>
    <name evidence="1" type="ORF">ACFSQJ_15415</name>
</gene>
<evidence type="ECO:0000313" key="2">
    <source>
        <dbReference type="Proteomes" id="UP001597526"/>
    </source>
</evidence>
<protein>
    <submittedName>
        <fullName evidence="1">Mobilization protein MbpA</fullName>
    </submittedName>
</protein>
<dbReference type="NCBIfam" id="NF041418">
    <property type="entry name" value="MbpA"/>
    <property type="match status" value="1"/>
</dbReference>